<dbReference type="Proteomes" id="UP001596380">
    <property type="component" value="Unassembled WGS sequence"/>
</dbReference>
<keyword evidence="2" id="KW-1185">Reference proteome</keyword>
<comment type="caution">
    <text evidence="1">The sequence shown here is derived from an EMBL/GenBank/DDBJ whole genome shotgun (WGS) entry which is preliminary data.</text>
</comment>
<name>A0ABW2CS50_9ACTN</name>
<reference evidence="2" key="1">
    <citation type="journal article" date="2019" name="Int. J. Syst. Evol. Microbiol.">
        <title>The Global Catalogue of Microorganisms (GCM) 10K type strain sequencing project: providing services to taxonomists for standard genome sequencing and annotation.</title>
        <authorList>
            <consortium name="The Broad Institute Genomics Platform"/>
            <consortium name="The Broad Institute Genome Sequencing Center for Infectious Disease"/>
            <person name="Wu L."/>
            <person name="Ma J."/>
        </authorList>
    </citation>
    <scope>NUCLEOTIDE SEQUENCE [LARGE SCALE GENOMIC DNA]</scope>
    <source>
        <strain evidence="2">JCM 3369</strain>
    </source>
</reference>
<organism evidence="1 2">
    <name type="scientific">Actinomadura yumaensis</name>
    <dbReference type="NCBI Taxonomy" id="111807"/>
    <lineage>
        <taxon>Bacteria</taxon>
        <taxon>Bacillati</taxon>
        <taxon>Actinomycetota</taxon>
        <taxon>Actinomycetes</taxon>
        <taxon>Streptosporangiales</taxon>
        <taxon>Thermomonosporaceae</taxon>
        <taxon>Actinomadura</taxon>
    </lineage>
</organism>
<protein>
    <submittedName>
        <fullName evidence="1">Uncharacterized protein</fullName>
    </submittedName>
</protein>
<evidence type="ECO:0000313" key="2">
    <source>
        <dbReference type="Proteomes" id="UP001596380"/>
    </source>
</evidence>
<sequence length="159" mass="17369">MTTRTAAPRPLATVPPNVVAVLDAINARLGWPRDLRTPCPGHMTRQHKPIDGITVTAHGDHPHRHVEVRVADVLVGTGACWTGSGNAGVRCLLPHGNGLTDPWSVALHQGGALNEFQLHILTEHSTHGDHCHNFRRSDHCHLCQAHHQRRCPGCRNHGT</sequence>
<dbReference type="RefSeq" id="WP_378050317.1">
    <property type="nucleotide sequence ID" value="NZ_JBHSXE010000002.1"/>
</dbReference>
<accession>A0ABW2CS50</accession>
<gene>
    <name evidence="1" type="ORF">ACFQKB_27065</name>
</gene>
<evidence type="ECO:0000313" key="1">
    <source>
        <dbReference type="EMBL" id="MFC6883448.1"/>
    </source>
</evidence>
<dbReference type="EMBL" id="JBHSXS010000019">
    <property type="protein sequence ID" value="MFC6883448.1"/>
    <property type="molecule type" value="Genomic_DNA"/>
</dbReference>
<proteinExistence type="predicted"/>